<dbReference type="AlphaFoldDB" id="A0A1B6GYR4"/>
<organism evidence="12">
    <name type="scientific">Cuerna arida</name>
    <dbReference type="NCBI Taxonomy" id="1464854"/>
    <lineage>
        <taxon>Eukaryota</taxon>
        <taxon>Metazoa</taxon>
        <taxon>Ecdysozoa</taxon>
        <taxon>Arthropoda</taxon>
        <taxon>Hexapoda</taxon>
        <taxon>Insecta</taxon>
        <taxon>Pterygota</taxon>
        <taxon>Neoptera</taxon>
        <taxon>Paraneoptera</taxon>
        <taxon>Hemiptera</taxon>
        <taxon>Auchenorrhyncha</taxon>
        <taxon>Membracoidea</taxon>
        <taxon>Cicadellidae</taxon>
        <taxon>Cicadellinae</taxon>
        <taxon>Proconiini</taxon>
        <taxon>Cuerna</taxon>
    </lineage>
</organism>
<keyword evidence="7 10" id="KW-1133">Transmembrane helix</keyword>
<accession>A0A1B6GYR4</accession>
<comment type="subcellular location">
    <subcellularLocation>
        <location evidence="1">Golgi apparatus membrane</location>
        <topology evidence="1">Multi-pass membrane protein</topology>
    </subcellularLocation>
</comment>
<name>A0A1B6GYR4_9HEMI</name>
<keyword evidence="4" id="KW-0813">Transport</keyword>
<evidence type="ECO:0000256" key="2">
    <source>
        <dbReference type="ARBA" id="ARBA00008160"/>
    </source>
</evidence>
<keyword evidence="5 10" id="KW-0812">Transmembrane</keyword>
<dbReference type="GO" id="GO:0043001">
    <property type="term" value="P:Golgi to plasma membrane protein transport"/>
    <property type="evidence" value="ECO:0007669"/>
    <property type="project" value="TreeGrafter"/>
</dbReference>
<evidence type="ECO:0000256" key="6">
    <source>
        <dbReference type="ARBA" id="ARBA00022927"/>
    </source>
</evidence>
<feature type="transmembrane region" description="Helical" evidence="10">
    <location>
        <begin position="27"/>
        <end position="55"/>
    </location>
</feature>
<dbReference type="InterPro" id="IPR019185">
    <property type="entry name" value="Integral_membrane_SYS1-rel"/>
</dbReference>
<reference evidence="12" key="1">
    <citation type="submission" date="2015-11" db="EMBL/GenBank/DDBJ databases">
        <title>De novo transcriptome assembly of four potential Pierce s Disease insect vectors from Arizona vineyards.</title>
        <authorList>
            <person name="Tassone E.E."/>
        </authorList>
    </citation>
    <scope>NUCLEOTIDE SEQUENCE</scope>
</reference>
<dbReference type="PANTHER" id="PTHR12952:SF0">
    <property type="entry name" value="PROTEIN SYS1 HOMOLOG"/>
    <property type="match status" value="1"/>
</dbReference>
<dbReference type="Pfam" id="PF09801">
    <property type="entry name" value="SYS1"/>
    <property type="match status" value="1"/>
</dbReference>
<sequence length="170" mass="19044">MITLSSRSESKMTKLTGQFRSSQWDPLLIVAQIIALQCVYYVALGLWLAAVNLLVGTSRSLDHLFRYQEIHVRDVPGKLIIASFVLNSLTGACGLWCLVQRTKQCLDFSCTAHLIHLLACWSYNGQFPLSISWWLLHIACLAIMCICGEFLCMRSELKAIPLNLGPKADL</sequence>
<dbReference type="EMBL" id="GECZ01005092">
    <property type="protein sequence ID" value="JAS64677.1"/>
    <property type="molecule type" value="Transcribed_RNA"/>
</dbReference>
<evidence type="ECO:0000256" key="4">
    <source>
        <dbReference type="ARBA" id="ARBA00022448"/>
    </source>
</evidence>
<evidence type="ECO:0000256" key="10">
    <source>
        <dbReference type="SAM" id="Phobius"/>
    </source>
</evidence>
<keyword evidence="8" id="KW-0333">Golgi apparatus</keyword>
<dbReference type="GO" id="GO:0005829">
    <property type="term" value="C:cytosol"/>
    <property type="evidence" value="ECO:0007669"/>
    <property type="project" value="GOC"/>
</dbReference>
<dbReference type="PIRSF" id="PIRSF031402">
    <property type="entry name" value="SYS1_homologue"/>
    <property type="match status" value="1"/>
</dbReference>
<dbReference type="GO" id="GO:0034067">
    <property type="term" value="P:protein localization to Golgi apparatus"/>
    <property type="evidence" value="ECO:0007669"/>
    <property type="project" value="TreeGrafter"/>
</dbReference>
<evidence type="ECO:0000256" key="3">
    <source>
        <dbReference type="ARBA" id="ARBA00014516"/>
    </source>
</evidence>
<feature type="transmembrane region" description="Helical" evidence="10">
    <location>
        <begin position="75"/>
        <end position="99"/>
    </location>
</feature>
<dbReference type="EMBL" id="GECZ01002208">
    <property type="protein sequence ID" value="JAS67561.1"/>
    <property type="molecule type" value="Transcribed_RNA"/>
</dbReference>
<keyword evidence="6" id="KW-0653">Protein transport</keyword>
<evidence type="ECO:0000256" key="7">
    <source>
        <dbReference type="ARBA" id="ARBA00022989"/>
    </source>
</evidence>
<evidence type="ECO:0000256" key="1">
    <source>
        <dbReference type="ARBA" id="ARBA00004653"/>
    </source>
</evidence>
<dbReference type="GO" id="GO:0006895">
    <property type="term" value="P:Golgi to endosome transport"/>
    <property type="evidence" value="ECO:0007669"/>
    <property type="project" value="TreeGrafter"/>
</dbReference>
<evidence type="ECO:0000313" key="12">
    <source>
        <dbReference type="EMBL" id="JAS67561.1"/>
    </source>
</evidence>
<dbReference type="GO" id="GO:0000139">
    <property type="term" value="C:Golgi membrane"/>
    <property type="evidence" value="ECO:0007669"/>
    <property type="project" value="UniProtKB-SubCell"/>
</dbReference>
<protein>
    <recommendedName>
        <fullName evidence="3">Protein SYS1 homolog</fullName>
    </recommendedName>
</protein>
<proteinExistence type="inferred from homology"/>
<evidence type="ECO:0000256" key="9">
    <source>
        <dbReference type="ARBA" id="ARBA00023136"/>
    </source>
</evidence>
<evidence type="ECO:0000256" key="8">
    <source>
        <dbReference type="ARBA" id="ARBA00023034"/>
    </source>
</evidence>
<evidence type="ECO:0000256" key="5">
    <source>
        <dbReference type="ARBA" id="ARBA00022692"/>
    </source>
</evidence>
<keyword evidence="9 10" id="KW-0472">Membrane</keyword>
<comment type="similarity">
    <text evidence="2">Belongs to the SYS1 family.</text>
</comment>
<dbReference type="GO" id="GO:0005802">
    <property type="term" value="C:trans-Golgi network"/>
    <property type="evidence" value="ECO:0007669"/>
    <property type="project" value="TreeGrafter"/>
</dbReference>
<feature type="transmembrane region" description="Helical" evidence="10">
    <location>
        <begin position="131"/>
        <end position="152"/>
    </location>
</feature>
<gene>
    <name evidence="12" type="ORF">g.14417</name>
    <name evidence="11" type="ORF">g.14418</name>
</gene>
<dbReference type="InterPro" id="IPR016973">
    <property type="entry name" value="Integral_membrane_SYS1"/>
</dbReference>
<evidence type="ECO:0000313" key="11">
    <source>
        <dbReference type="EMBL" id="JAS64677.1"/>
    </source>
</evidence>
<dbReference type="PANTHER" id="PTHR12952">
    <property type="entry name" value="SYS1"/>
    <property type="match status" value="1"/>
</dbReference>